<protein>
    <submittedName>
        <fullName evidence="2">Uncharacterized protein</fullName>
    </submittedName>
</protein>
<proteinExistence type="predicted"/>
<reference evidence="2 3" key="1">
    <citation type="journal article" date="2023" name="Sci. Data">
        <title>Genome assembly of the Korean intertidal mud-creeper Batillaria attramentaria.</title>
        <authorList>
            <person name="Patra A.K."/>
            <person name="Ho P.T."/>
            <person name="Jun S."/>
            <person name="Lee S.J."/>
            <person name="Kim Y."/>
            <person name="Won Y.J."/>
        </authorList>
    </citation>
    <scope>NUCLEOTIDE SEQUENCE [LARGE SCALE GENOMIC DNA]</scope>
    <source>
        <strain evidence="2">Wonlab-2016</strain>
    </source>
</reference>
<dbReference type="Proteomes" id="UP001519460">
    <property type="component" value="Unassembled WGS sequence"/>
</dbReference>
<feature type="region of interest" description="Disordered" evidence="1">
    <location>
        <begin position="49"/>
        <end position="70"/>
    </location>
</feature>
<keyword evidence="3" id="KW-1185">Reference proteome</keyword>
<comment type="caution">
    <text evidence="2">The sequence shown here is derived from an EMBL/GenBank/DDBJ whole genome shotgun (WGS) entry which is preliminary data.</text>
</comment>
<dbReference type="AlphaFoldDB" id="A0ABD0KRD3"/>
<evidence type="ECO:0000313" key="2">
    <source>
        <dbReference type="EMBL" id="KAK7489695.1"/>
    </source>
</evidence>
<sequence>MKIQTRREYCEDGFPVWVVWLMDCGDFFFKLNICVATISAEVADNPDLDRKKNQRQSTGSTADIKTSAQQTQSRIISLTPHGARFQPRQGGIPHLTAPTNRFAAPLNRVLSPGTSVNREKSCLIPTILPAACMSVEVVCISVLGKHIGLLGCFLICRQVRVNG</sequence>
<evidence type="ECO:0000313" key="3">
    <source>
        <dbReference type="Proteomes" id="UP001519460"/>
    </source>
</evidence>
<evidence type="ECO:0000256" key="1">
    <source>
        <dbReference type="SAM" id="MobiDB-lite"/>
    </source>
</evidence>
<dbReference type="EMBL" id="JACVVK020000135">
    <property type="protein sequence ID" value="KAK7489695.1"/>
    <property type="molecule type" value="Genomic_DNA"/>
</dbReference>
<organism evidence="2 3">
    <name type="scientific">Batillaria attramentaria</name>
    <dbReference type="NCBI Taxonomy" id="370345"/>
    <lineage>
        <taxon>Eukaryota</taxon>
        <taxon>Metazoa</taxon>
        <taxon>Spiralia</taxon>
        <taxon>Lophotrochozoa</taxon>
        <taxon>Mollusca</taxon>
        <taxon>Gastropoda</taxon>
        <taxon>Caenogastropoda</taxon>
        <taxon>Sorbeoconcha</taxon>
        <taxon>Cerithioidea</taxon>
        <taxon>Batillariidae</taxon>
        <taxon>Batillaria</taxon>
    </lineage>
</organism>
<name>A0ABD0KRD3_9CAEN</name>
<feature type="compositionally biased region" description="Polar residues" evidence="1">
    <location>
        <begin position="55"/>
        <end position="70"/>
    </location>
</feature>
<accession>A0ABD0KRD3</accession>
<gene>
    <name evidence="2" type="ORF">BaRGS_00019090</name>
</gene>